<dbReference type="RefSeq" id="WP_074933861.1">
    <property type="nucleotide sequence ID" value="NZ_FORI01000016.1"/>
</dbReference>
<dbReference type="AlphaFoldDB" id="A0A1I3NIX3"/>
<dbReference type="OrthoDB" id="369743at2"/>
<sequence length="377" mass="41238">MKKWGNVLLLGFQTIVLCVVTLLFVIPFSCKVSEEGIIFVGGDYTSPFLEEVTVLDERTVTMAFSEKVKLKSYTVSQQIEDISDSFEHSVTKELSPAIKAASGGYGKIETNYSISEDGCLITYTAASNYDIGKAYEIFGTVEDKAGNSLTFCVPFCGYNSKIPKLIMTELQVKYKKYKEDAYRCEFVEFLALSDGNLSGLELVSAADGEEKKYVFPPVQVSAGEVFVVHLRSAGSGCVTETEDFNASTAPHSGKNVRDIWADNTKARLSDNTDIVVIRNSVNGSILDAVMYAAEDAVEWGKGMPALADEVYRTGIYERSDISEAEINSGLGSVAQKSFCRGDAEDLRQLALSGSEIEYPVKRKPDTWTIKAVNPGTL</sequence>
<feature type="transmembrane region" description="Helical" evidence="1">
    <location>
        <begin position="7"/>
        <end position="28"/>
    </location>
</feature>
<accession>A0A1I3NIX3</accession>
<proteinExistence type="predicted"/>
<keyword evidence="1" id="KW-0472">Membrane</keyword>
<evidence type="ECO:0000256" key="1">
    <source>
        <dbReference type="SAM" id="Phobius"/>
    </source>
</evidence>
<dbReference type="InterPro" id="IPR058683">
    <property type="entry name" value="TP_1001-like_C"/>
</dbReference>
<evidence type="ECO:0000259" key="2">
    <source>
        <dbReference type="Pfam" id="PF26342"/>
    </source>
</evidence>
<dbReference type="EMBL" id="FORI01000016">
    <property type="protein sequence ID" value="SFJ09117.1"/>
    <property type="molecule type" value="Genomic_DNA"/>
</dbReference>
<dbReference type="Pfam" id="PF26342">
    <property type="entry name" value="TP_1001_2nd"/>
    <property type="match status" value="1"/>
</dbReference>
<dbReference type="Proteomes" id="UP000182737">
    <property type="component" value="Unassembled WGS sequence"/>
</dbReference>
<evidence type="ECO:0000313" key="4">
    <source>
        <dbReference type="Proteomes" id="UP000182737"/>
    </source>
</evidence>
<keyword evidence="1" id="KW-1133">Transmembrane helix</keyword>
<keyword evidence="1" id="KW-0812">Transmembrane</keyword>
<keyword evidence="4" id="KW-1185">Reference proteome</keyword>
<name>A0A1I3NIX3_9SPIR</name>
<organism evidence="3 4">
    <name type="scientific">Treponema bryantii</name>
    <dbReference type="NCBI Taxonomy" id="163"/>
    <lineage>
        <taxon>Bacteria</taxon>
        <taxon>Pseudomonadati</taxon>
        <taxon>Spirochaetota</taxon>
        <taxon>Spirochaetia</taxon>
        <taxon>Spirochaetales</taxon>
        <taxon>Treponemataceae</taxon>
        <taxon>Treponema</taxon>
    </lineage>
</organism>
<feature type="domain" description="TP-1001-like C-terminal" evidence="2">
    <location>
        <begin position="163"/>
        <end position="369"/>
    </location>
</feature>
<gene>
    <name evidence="3" type="ORF">SAMN04487775_11612</name>
</gene>
<protein>
    <recommendedName>
        <fullName evidence="2">TP-1001-like C-terminal domain-containing protein</fullName>
    </recommendedName>
</protein>
<reference evidence="4" key="1">
    <citation type="submission" date="2016-10" db="EMBL/GenBank/DDBJ databases">
        <authorList>
            <person name="Varghese N."/>
            <person name="Submissions S."/>
        </authorList>
    </citation>
    <scope>NUCLEOTIDE SEQUENCE [LARGE SCALE GENOMIC DNA]</scope>
    <source>
        <strain evidence="4">XBD1002</strain>
    </source>
</reference>
<evidence type="ECO:0000313" key="3">
    <source>
        <dbReference type="EMBL" id="SFJ09117.1"/>
    </source>
</evidence>